<accession>A0A0M6WII0</accession>
<proteinExistence type="predicted"/>
<sequence>MHRIPLKIVTRLSVIFTVIGLLLVIIGICTGTMIGLIILGAGLVELVGTIIFIAVFRRCPHCGSFLKTGCNRYCPHCGKYVDKNDYIYF</sequence>
<keyword evidence="1" id="KW-0472">Membrane</keyword>
<dbReference type="Proteomes" id="UP000049979">
    <property type="component" value="Unassembled WGS sequence"/>
</dbReference>
<feature type="transmembrane region" description="Helical" evidence="1">
    <location>
        <begin position="34"/>
        <end position="56"/>
    </location>
</feature>
<dbReference type="AlphaFoldDB" id="A0A0M6WII0"/>
<protein>
    <recommendedName>
        <fullName evidence="4">Zinc-ribbon domain-containing protein</fullName>
    </recommendedName>
</protein>
<keyword evidence="1" id="KW-0812">Transmembrane</keyword>
<name>A0A0M6WII0_9FIRM</name>
<evidence type="ECO:0000313" key="3">
    <source>
        <dbReference type="Proteomes" id="UP000049979"/>
    </source>
</evidence>
<evidence type="ECO:0008006" key="4">
    <source>
        <dbReference type="Google" id="ProtNLM"/>
    </source>
</evidence>
<keyword evidence="1" id="KW-1133">Transmembrane helix</keyword>
<organism evidence="2 3">
    <name type="scientific">Roseburia faecis</name>
    <dbReference type="NCBI Taxonomy" id="301302"/>
    <lineage>
        <taxon>Bacteria</taxon>
        <taxon>Bacillati</taxon>
        <taxon>Bacillota</taxon>
        <taxon>Clostridia</taxon>
        <taxon>Lachnospirales</taxon>
        <taxon>Lachnospiraceae</taxon>
        <taxon>Roseburia</taxon>
    </lineage>
</organism>
<gene>
    <name evidence="2" type="ORF">M72_26601</name>
</gene>
<feature type="transmembrane region" description="Helical" evidence="1">
    <location>
        <begin position="12"/>
        <end position="28"/>
    </location>
</feature>
<dbReference type="EMBL" id="CVRR01000013">
    <property type="protein sequence ID" value="CRL36583.1"/>
    <property type="molecule type" value="Genomic_DNA"/>
</dbReference>
<evidence type="ECO:0000313" key="2">
    <source>
        <dbReference type="EMBL" id="CRL36583.1"/>
    </source>
</evidence>
<evidence type="ECO:0000256" key="1">
    <source>
        <dbReference type="SAM" id="Phobius"/>
    </source>
</evidence>
<reference evidence="3" key="1">
    <citation type="submission" date="2015-05" db="EMBL/GenBank/DDBJ databases">
        <authorList>
            <consortium name="Pathogen Informatics"/>
        </authorList>
    </citation>
    <scope>NUCLEOTIDE SEQUENCE [LARGE SCALE GENOMIC DNA]</scope>
    <source>
        <strain evidence="3">M72</strain>
    </source>
</reference>
<keyword evidence="3" id="KW-1185">Reference proteome</keyword>